<gene>
    <name evidence="5" type="primary">hcrB</name>
    <name evidence="5" type="ORF">RAMLITH_19285</name>
</gene>
<sequence length="326" mass="34351">MHALPEFTLRRPSTLAEAAALLAAEPGARLVAGGTDLLPNLRRGLERPALLVDVSRLAGFAGFEALADGSMLLGGGTTLAAIATDPAIGARLPALAQAANAAAAPTHRSAATLGGNLCQDTRCVFYNQSEWWRASNDYCLKRGGDTCHVAPQGNRCHAAFSGDLAPVLLALGAQVELQSPTASRWLALQDLYRDDGAAHLTLGRDEVLARVRVPAPPKDLRSGYRKARVRQAIDFPLAAVGIAMVLEQGLVQSLAVGLSGTNSHPLLLQGTGELVGRVVDDELLRKLGKLVAQQASPMRSTVTPSNYRRQVAATLTQRLLRELAAG</sequence>
<dbReference type="Proteomes" id="UP000521868">
    <property type="component" value="Unassembled WGS sequence"/>
</dbReference>
<evidence type="ECO:0000256" key="1">
    <source>
        <dbReference type="ARBA" id="ARBA00022630"/>
    </source>
</evidence>
<evidence type="ECO:0000313" key="6">
    <source>
        <dbReference type="Proteomes" id="UP000521868"/>
    </source>
</evidence>
<dbReference type="RefSeq" id="WP_168109101.1">
    <property type="nucleotide sequence ID" value="NZ_VTOX01000008.1"/>
</dbReference>
<evidence type="ECO:0000313" key="5">
    <source>
        <dbReference type="EMBL" id="NKE67971.1"/>
    </source>
</evidence>
<dbReference type="EMBL" id="VTOX01000008">
    <property type="protein sequence ID" value="NKE67971.1"/>
    <property type="molecule type" value="Genomic_DNA"/>
</dbReference>
<dbReference type="SUPFAM" id="SSF55447">
    <property type="entry name" value="CO dehydrogenase flavoprotein C-terminal domain-like"/>
    <property type="match status" value="1"/>
</dbReference>
<accession>A0A7X6I859</accession>
<dbReference type="PROSITE" id="PS51387">
    <property type="entry name" value="FAD_PCMH"/>
    <property type="match status" value="1"/>
</dbReference>
<dbReference type="PANTHER" id="PTHR42659">
    <property type="entry name" value="XANTHINE DEHYDROGENASE SUBUNIT C-RELATED"/>
    <property type="match status" value="1"/>
</dbReference>
<dbReference type="InterPro" id="IPR005107">
    <property type="entry name" value="CO_DH_flav_C"/>
</dbReference>
<dbReference type="GO" id="GO:0071949">
    <property type="term" value="F:FAD binding"/>
    <property type="evidence" value="ECO:0007669"/>
    <property type="project" value="InterPro"/>
</dbReference>
<dbReference type="InterPro" id="IPR036683">
    <property type="entry name" value="CO_DH_flav_C_dom_sf"/>
</dbReference>
<dbReference type="InterPro" id="IPR016169">
    <property type="entry name" value="FAD-bd_PCMH_sub2"/>
</dbReference>
<dbReference type="Gene3D" id="3.30.43.10">
    <property type="entry name" value="Uridine Diphospho-n-acetylenolpyruvylglucosamine Reductase, domain 2"/>
    <property type="match status" value="1"/>
</dbReference>
<dbReference type="Pfam" id="PF03450">
    <property type="entry name" value="CO_deh_flav_C"/>
    <property type="match status" value="1"/>
</dbReference>
<dbReference type="InterPro" id="IPR002346">
    <property type="entry name" value="Mopterin_DH_FAD-bd"/>
</dbReference>
<evidence type="ECO:0000256" key="3">
    <source>
        <dbReference type="ARBA" id="ARBA00023002"/>
    </source>
</evidence>
<organism evidence="5 6">
    <name type="scientific">Ramlibacter lithotrophicus</name>
    <dbReference type="NCBI Taxonomy" id="2606681"/>
    <lineage>
        <taxon>Bacteria</taxon>
        <taxon>Pseudomonadati</taxon>
        <taxon>Pseudomonadota</taxon>
        <taxon>Betaproteobacteria</taxon>
        <taxon>Burkholderiales</taxon>
        <taxon>Comamonadaceae</taxon>
        <taxon>Ramlibacter</taxon>
    </lineage>
</organism>
<dbReference type="InterPro" id="IPR016166">
    <property type="entry name" value="FAD-bd_PCMH"/>
</dbReference>
<evidence type="ECO:0000256" key="2">
    <source>
        <dbReference type="ARBA" id="ARBA00022827"/>
    </source>
</evidence>
<dbReference type="SUPFAM" id="SSF56176">
    <property type="entry name" value="FAD-binding/transporter-associated domain-like"/>
    <property type="match status" value="1"/>
</dbReference>
<comment type="caution">
    <text evidence="5">The sequence shown here is derived from an EMBL/GenBank/DDBJ whole genome shotgun (WGS) entry which is preliminary data.</text>
</comment>
<dbReference type="AlphaFoldDB" id="A0A7X6I859"/>
<proteinExistence type="predicted"/>
<dbReference type="Pfam" id="PF00941">
    <property type="entry name" value="FAD_binding_5"/>
    <property type="match status" value="1"/>
</dbReference>
<dbReference type="PANTHER" id="PTHR42659:SF2">
    <property type="entry name" value="XANTHINE DEHYDROGENASE SUBUNIT C-RELATED"/>
    <property type="match status" value="1"/>
</dbReference>
<keyword evidence="6" id="KW-1185">Reference proteome</keyword>
<protein>
    <submittedName>
        <fullName evidence="5">4-hydroxybenzoyl-CoA reductase subunit beta</fullName>
        <ecNumber evidence="5">1.3.7.9</ecNumber>
    </submittedName>
</protein>
<dbReference type="Gene3D" id="3.30.465.10">
    <property type="match status" value="2"/>
</dbReference>
<dbReference type="InterPro" id="IPR016167">
    <property type="entry name" value="FAD-bd_PCMH_sub1"/>
</dbReference>
<name>A0A7X6I859_9BURK</name>
<dbReference type="GO" id="GO:0016491">
    <property type="term" value="F:oxidoreductase activity"/>
    <property type="evidence" value="ECO:0007669"/>
    <property type="project" value="UniProtKB-KW"/>
</dbReference>
<reference evidence="5 6" key="1">
    <citation type="journal article" date="2020" name="Nature">
        <title>Bacterial chemolithoautotrophy via manganese oxidation.</title>
        <authorList>
            <person name="Yu H."/>
            <person name="Leadbetter J.R."/>
        </authorList>
    </citation>
    <scope>NUCLEOTIDE SEQUENCE [LARGE SCALE GENOMIC DNA]</scope>
    <source>
        <strain evidence="5 6">RBP-1</strain>
    </source>
</reference>
<dbReference type="NCBIfam" id="TIGR03195">
    <property type="entry name" value="4hydrxCoA_B"/>
    <property type="match status" value="1"/>
</dbReference>
<dbReference type="InterPro" id="IPR036318">
    <property type="entry name" value="FAD-bd_PCMH-like_sf"/>
</dbReference>
<dbReference type="Gene3D" id="3.30.390.50">
    <property type="entry name" value="CO dehydrogenase flavoprotein, C-terminal domain"/>
    <property type="match status" value="1"/>
</dbReference>
<feature type="domain" description="FAD-binding PCMH-type" evidence="4">
    <location>
        <begin position="1"/>
        <end position="218"/>
    </location>
</feature>
<dbReference type="SMART" id="SM01092">
    <property type="entry name" value="CO_deh_flav_C"/>
    <property type="match status" value="1"/>
</dbReference>
<dbReference type="InterPro" id="IPR051312">
    <property type="entry name" value="Diverse_Substr_Oxidored"/>
</dbReference>
<evidence type="ECO:0000259" key="4">
    <source>
        <dbReference type="PROSITE" id="PS51387"/>
    </source>
</evidence>
<keyword evidence="2" id="KW-0274">FAD</keyword>
<keyword evidence="1" id="KW-0285">Flavoprotein</keyword>
<keyword evidence="3 5" id="KW-0560">Oxidoreductase</keyword>
<dbReference type="EC" id="1.3.7.9" evidence="5"/>
<dbReference type="InterPro" id="IPR017608">
    <property type="entry name" value="4hydrxbenzoyl-CoA_Rdtase_bsu"/>
</dbReference>